<accession>A0ABW3XQ03</accession>
<dbReference type="InterPro" id="IPR052897">
    <property type="entry name" value="Sec-Metab_Biosynth_Hydrolase"/>
</dbReference>
<dbReference type="GO" id="GO:0016787">
    <property type="term" value="F:hydrolase activity"/>
    <property type="evidence" value="ECO:0007669"/>
    <property type="project" value="UniProtKB-KW"/>
</dbReference>
<dbReference type="Pfam" id="PF12697">
    <property type="entry name" value="Abhydrolase_6"/>
    <property type="match status" value="1"/>
</dbReference>
<name>A0ABW3XQ03_9ACTN</name>
<dbReference type="Gene3D" id="3.40.50.1820">
    <property type="entry name" value="alpha/beta hydrolase"/>
    <property type="match status" value="1"/>
</dbReference>
<dbReference type="PANTHER" id="PTHR37017:SF11">
    <property type="entry name" value="ESTERASE_LIPASE_THIOESTERASE DOMAIN-CONTAINING PROTEIN"/>
    <property type="match status" value="1"/>
</dbReference>
<dbReference type="PRINTS" id="PR00412">
    <property type="entry name" value="EPOXHYDRLASE"/>
</dbReference>
<reference evidence="3" key="1">
    <citation type="journal article" date="2019" name="Int. J. Syst. Evol. Microbiol.">
        <title>The Global Catalogue of Microorganisms (GCM) 10K type strain sequencing project: providing services to taxonomists for standard genome sequencing and annotation.</title>
        <authorList>
            <consortium name="The Broad Institute Genomics Platform"/>
            <consortium name="The Broad Institute Genome Sequencing Center for Infectious Disease"/>
            <person name="Wu L."/>
            <person name="Ma J."/>
        </authorList>
    </citation>
    <scope>NUCLEOTIDE SEQUENCE [LARGE SCALE GENOMIC DNA]</scope>
    <source>
        <strain evidence="3">CGMCC 4.7020</strain>
    </source>
</reference>
<evidence type="ECO:0000313" key="3">
    <source>
        <dbReference type="Proteomes" id="UP001597058"/>
    </source>
</evidence>
<dbReference type="InterPro" id="IPR000073">
    <property type="entry name" value="AB_hydrolase_1"/>
</dbReference>
<protein>
    <submittedName>
        <fullName evidence="2">Alpha/beta fold hydrolase</fullName>
    </submittedName>
</protein>
<keyword evidence="2" id="KW-0378">Hydrolase</keyword>
<dbReference type="PANTHER" id="PTHR37017">
    <property type="entry name" value="AB HYDROLASE-1 DOMAIN-CONTAINING PROTEIN-RELATED"/>
    <property type="match status" value="1"/>
</dbReference>
<evidence type="ECO:0000313" key="2">
    <source>
        <dbReference type="EMBL" id="MFD1310594.1"/>
    </source>
</evidence>
<sequence length="241" mass="26076">MSTYLLVHGAWHSGECWERVVPLLASAGHRVLTPSLTGHGDKAHLLGPEVGLDTHVDDIVELIIEEDLTEVVLVGHSYGGLVISSAANQVPDRIAHLVYLDAMVPEDGENAADVMPVTQVLIDLALKSDDGWRVPPLPELPPPSGLFGVTDPADVAWLRTMLSDLSVRCLQQPVRLDNPAVNTIPRTHIHCTVGRPEGFDRRPVPATQPNRTPAHVRELATGHDCMLTMPAELTGILLELA</sequence>
<dbReference type="RefSeq" id="WP_381239194.1">
    <property type="nucleotide sequence ID" value="NZ_JBHSKH010000071.1"/>
</dbReference>
<feature type="domain" description="AB hydrolase-1" evidence="1">
    <location>
        <begin position="5"/>
        <end position="233"/>
    </location>
</feature>
<dbReference type="EMBL" id="JBHTMM010000056">
    <property type="protein sequence ID" value="MFD1310594.1"/>
    <property type="molecule type" value="Genomic_DNA"/>
</dbReference>
<proteinExistence type="predicted"/>
<dbReference type="InterPro" id="IPR029058">
    <property type="entry name" value="AB_hydrolase_fold"/>
</dbReference>
<evidence type="ECO:0000259" key="1">
    <source>
        <dbReference type="Pfam" id="PF12697"/>
    </source>
</evidence>
<comment type="caution">
    <text evidence="2">The sequence shown here is derived from an EMBL/GenBank/DDBJ whole genome shotgun (WGS) entry which is preliminary data.</text>
</comment>
<gene>
    <name evidence="2" type="ORF">ACFQ5X_32750</name>
</gene>
<dbReference type="PRINTS" id="PR00111">
    <property type="entry name" value="ABHYDROLASE"/>
</dbReference>
<keyword evidence="3" id="KW-1185">Reference proteome</keyword>
<organism evidence="2 3">
    <name type="scientific">Streptomyces kaempferi</name>
    <dbReference type="NCBI Taxonomy" id="333725"/>
    <lineage>
        <taxon>Bacteria</taxon>
        <taxon>Bacillati</taxon>
        <taxon>Actinomycetota</taxon>
        <taxon>Actinomycetes</taxon>
        <taxon>Kitasatosporales</taxon>
        <taxon>Streptomycetaceae</taxon>
        <taxon>Streptomyces</taxon>
    </lineage>
</organism>
<dbReference type="InterPro" id="IPR000639">
    <property type="entry name" value="Epox_hydrolase-like"/>
</dbReference>
<dbReference type="SUPFAM" id="SSF53474">
    <property type="entry name" value="alpha/beta-Hydrolases"/>
    <property type="match status" value="1"/>
</dbReference>
<dbReference type="Proteomes" id="UP001597058">
    <property type="component" value="Unassembled WGS sequence"/>
</dbReference>